<dbReference type="AlphaFoldDB" id="A0AAD4LXS0"/>
<name>A0AAD4LXS0_9AGAM</name>
<proteinExistence type="predicted"/>
<comment type="caution">
    <text evidence="1">The sequence shown here is derived from an EMBL/GenBank/DDBJ whole genome shotgun (WGS) entry which is preliminary data.</text>
</comment>
<dbReference type="PANTHER" id="PTHR33099:SF13">
    <property type="entry name" value="F-BOX DOMAIN-CONTAINING PROTEIN-RELATED"/>
    <property type="match status" value="1"/>
</dbReference>
<reference evidence="1" key="1">
    <citation type="journal article" date="2022" name="New Phytol.">
        <title>Evolutionary transition to the ectomycorrhizal habit in the genomes of a hyperdiverse lineage of mushroom-forming fungi.</title>
        <authorList>
            <person name="Looney B."/>
            <person name="Miyauchi S."/>
            <person name="Morin E."/>
            <person name="Drula E."/>
            <person name="Courty P.E."/>
            <person name="Kohler A."/>
            <person name="Kuo A."/>
            <person name="LaButti K."/>
            <person name="Pangilinan J."/>
            <person name="Lipzen A."/>
            <person name="Riley R."/>
            <person name="Andreopoulos W."/>
            <person name="He G."/>
            <person name="Johnson J."/>
            <person name="Nolan M."/>
            <person name="Tritt A."/>
            <person name="Barry K.W."/>
            <person name="Grigoriev I.V."/>
            <person name="Nagy L.G."/>
            <person name="Hibbett D."/>
            <person name="Henrissat B."/>
            <person name="Matheny P.B."/>
            <person name="Labbe J."/>
            <person name="Martin F.M."/>
        </authorList>
    </citation>
    <scope>NUCLEOTIDE SEQUENCE</scope>
    <source>
        <strain evidence="1">BPL690</strain>
    </source>
</reference>
<gene>
    <name evidence="1" type="ORF">B0F90DRAFT_1671392</name>
</gene>
<accession>A0AAD4LXS0</accession>
<evidence type="ECO:0008006" key="3">
    <source>
        <dbReference type="Google" id="ProtNLM"/>
    </source>
</evidence>
<dbReference type="EMBL" id="WTXG01000143">
    <property type="protein sequence ID" value="KAI0291800.1"/>
    <property type="molecule type" value="Genomic_DNA"/>
</dbReference>
<dbReference type="Gene3D" id="2.60.120.620">
    <property type="entry name" value="q2cbj1_9rhob like domain"/>
    <property type="match status" value="1"/>
</dbReference>
<dbReference type="PANTHER" id="PTHR33099">
    <property type="entry name" value="FE2OG DIOXYGENASE DOMAIN-CONTAINING PROTEIN"/>
    <property type="match status" value="1"/>
</dbReference>
<evidence type="ECO:0000313" key="2">
    <source>
        <dbReference type="Proteomes" id="UP001203297"/>
    </source>
</evidence>
<dbReference type="Proteomes" id="UP001203297">
    <property type="component" value="Unassembled WGS sequence"/>
</dbReference>
<keyword evidence="2" id="KW-1185">Reference proteome</keyword>
<organism evidence="1 2">
    <name type="scientific">Multifurca ochricompacta</name>
    <dbReference type="NCBI Taxonomy" id="376703"/>
    <lineage>
        <taxon>Eukaryota</taxon>
        <taxon>Fungi</taxon>
        <taxon>Dikarya</taxon>
        <taxon>Basidiomycota</taxon>
        <taxon>Agaricomycotina</taxon>
        <taxon>Agaricomycetes</taxon>
        <taxon>Russulales</taxon>
        <taxon>Russulaceae</taxon>
        <taxon>Multifurca</taxon>
    </lineage>
</organism>
<evidence type="ECO:0000313" key="1">
    <source>
        <dbReference type="EMBL" id="KAI0291800.1"/>
    </source>
</evidence>
<sequence>MDENNRKARTMDPKHFSTPLVPERTELVKIVRDYLLEGEDSKRDIKVGLYKLDVYDKGSFFKPHFRSEDMWTLHLRDDGQEWTFNSGLELAGLHTPTIGYIAFFSDIEHEVAPVISGHRVTLTYNLYFDDDDDDEAMDSTLQGPYRPLATNSRAFRATLEGLLENPEFLADGGTLGFGLRHIYPVLDDRFIDYVYDLLKGSDAVIYKAFKSLGSSRRCTCIMNGSRRRATPPRLRSLTGCSIALILRTRNGMVVWHKEHGASDLEWKNPEKVHWVSPVTRFNEREWYKALELDYVYGDMCLVIRIGKAGERLSYPTVAQLEKERLRDPKTSDFWKKR</sequence>
<protein>
    <recommendedName>
        <fullName evidence="3">Fe2OG dioxygenase domain-containing protein</fullName>
    </recommendedName>
</protein>